<dbReference type="GO" id="GO:0005524">
    <property type="term" value="F:ATP binding"/>
    <property type="evidence" value="ECO:0007669"/>
    <property type="project" value="UniProtKB-KW"/>
</dbReference>
<sequence>MADMVTQRAHYSPPWADVSIIGIAAQGQDSFYKSLDEEASRKAFRNEYDFDSPDAIDFDVLVDRLRELKAGKRAEIPIYSFAKHAREKETTSIYSPHVLILEGIFALYDPRVLELLDMKIFCEADADTCLSRRILRDVEERGRDIKGCIKQWFAYVKPNFEAYVEPQRKVAVMVIQYIERKLIEKSKSHRAALKKLGQGSENDALSENVILLKQTSQVRGMNTIIQDIDTSAEDFIFYFDRIAALLVENALNNIYFESVTVETPTGNKYHGLHATGETSAVVILRAGSTFETGLRRVLPDCKTGRLLIQSNIRTGEPELHYLKLPHDIRTHDGVLLLDPQMSSGGAGLMAVQVLVDHGVPEDKIVFVTYFAGRIALKGLTKVFPGVKVVVCTTVPDFEERWVESRYLGC</sequence>
<keyword evidence="5" id="KW-0547">Nucleotide-binding</keyword>
<keyword evidence="4" id="KW-0808">Transferase</keyword>
<dbReference type="InterPro" id="IPR000836">
    <property type="entry name" value="PRTase_dom"/>
</dbReference>
<comment type="similarity">
    <text evidence="2">Belongs to the uridine kinase family.</text>
</comment>
<dbReference type="UniPathway" id="UPA00574">
    <property type="reaction ID" value="UER00637"/>
</dbReference>
<evidence type="ECO:0000256" key="5">
    <source>
        <dbReference type="ARBA" id="ARBA00022741"/>
    </source>
</evidence>
<keyword evidence="6 10" id="KW-0418">Kinase</keyword>
<dbReference type="PANTHER" id="PTHR10285">
    <property type="entry name" value="URIDINE KINASE"/>
    <property type="match status" value="1"/>
</dbReference>
<evidence type="ECO:0000256" key="6">
    <source>
        <dbReference type="ARBA" id="ARBA00022777"/>
    </source>
</evidence>
<dbReference type="CDD" id="cd06223">
    <property type="entry name" value="PRTases_typeI"/>
    <property type="match status" value="1"/>
</dbReference>
<dbReference type="InterPro" id="IPR006083">
    <property type="entry name" value="PRK/URK"/>
</dbReference>
<organism evidence="10 11">
    <name type="scientific">Lachnellula subtilissima</name>
    <dbReference type="NCBI Taxonomy" id="602034"/>
    <lineage>
        <taxon>Eukaryota</taxon>
        <taxon>Fungi</taxon>
        <taxon>Dikarya</taxon>
        <taxon>Ascomycota</taxon>
        <taxon>Pezizomycotina</taxon>
        <taxon>Leotiomycetes</taxon>
        <taxon>Helotiales</taxon>
        <taxon>Lachnaceae</taxon>
        <taxon>Lachnellula</taxon>
    </lineage>
</organism>
<dbReference type="Gene3D" id="3.40.50.2020">
    <property type="match status" value="1"/>
</dbReference>
<evidence type="ECO:0000256" key="7">
    <source>
        <dbReference type="ARBA" id="ARBA00022840"/>
    </source>
</evidence>
<evidence type="ECO:0000259" key="9">
    <source>
        <dbReference type="Pfam" id="PF14681"/>
    </source>
</evidence>
<dbReference type="Pfam" id="PF00485">
    <property type="entry name" value="PRK"/>
    <property type="match status" value="1"/>
</dbReference>
<dbReference type="GO" id="GO:0044206">
    <property type="term" value="P:UMP salvage"/>
    <property type="evidence" value="ECO:0007669"/>
    <property type="project" value="UniProtKB-UniPathway"/>
</dbReference>
<comment type="caution">
    <text evidence="10">The sequence shown here is derived from an EMBL/GenBank/DDBJ whole genome shotgun (WGS) entry which is preliminary data.</text>
</comment>
<dbReference type="SUPFAM" id="SSF52540">
    <property type="entry name" value="P-loop containing nucleoside triphosphate hydrolases"/>
    <property type="match status" value="1"/>
</dbReference>
<feature type="domain" description="Phosphoribosyltransferase" evidence="9">
    <location>
        <begin position="214"/>
        <end position="392"/>
    </location>
</feature>
<dbReference type="AlphaFoldDB" id="A0A8H8S0H5"/>
<proteinExistence type="inferred from homology"/>
<keyword evidence="11" id="KW-1185">Reference proteome</keyword>
<keyword evidence="7" id="KW-0067">ATP-binding</keyword>
<feature type="domain" description="Phosphoribulokinase/uridine kinase" evidence="8">
    <location>
        <begin position="18"/>
        <end position="183"/>
    </location>
</feature>
<evidence type="ECO:0000256" key="1">
    <source>
        <dbReference type="ARBA" id="ARBA00004690"/>
    </source>
</evidence>
<accession>A0A8H8S0H5</accession>
<dbReference type="OrthoDB" id="738517at2759"/>
<name>A0A8H8S0H5_9HELO</name>
<dbReference type="CDD" id="cd02023">
    <property type="entry name" value="UMPK"/>
    <property type="match status" value="1"/>
</dbReference>
<dbReference type="GO" id="GO:0004849">
    <property type="term" value="F:uridine kinase activity"/>
    <property type="evidence" value="ECO:0007669"/>
    <property type="project" value="UniProtKB-EC"/>
</dbReference>
<dbReference type="InterPro" id="IPR000764">
    <property type="entry name" value="Uridine_kinase-like"/>
</dbReference>
<dbReference type="InterPro" id="IPR029057">
    <property type="entry name" value="PRTase-like"/>
</dbReference>
<evidence type="ECO:0000313" key="10">
    <source>
        <dbReference type="EMBL" id="TVY44325.1"/>
    </source>
</evidence>
<evidence type="ECO:0000259" key="8">
    <source>
        <dbReference type="Pfam" id="PF00485"/>
    </source>
</evidence>
<evidence type="ECO:0000256" key="4">
    <source>
        <dbReference type="ARBA" id="ARBA00022679"/>
    </source>
</evidence>
<evidence type="ECO:0000313" key="11">
    <source>
        <dbReference type="Proteomes" id="UP000462212"/>
    </source>
</evidence>
<dbReference type="EMBL" id="QGMJ01000041">
    <property type="protein sequence ID" value="TVY44325.1"/>
    <property type="molecule type" value="Genomic_DNA"/>
</dbReference>
<dbReference type="EC" id="2.7.1.48" evidence="3"/>
<dbReference type="FunFam" id="3.40.50.2020:FF:000010">
    <property type="entry name" value="Uridine-cytidine kinase"/>
    <property type="match status" value="1"/>
</dbReference>
<dbReference type="Pfam" id="PF14681">
    <property type="entry name" value="UPRTase"/>
    <property type="match status" value="1"/>
</dbReference>
<dbReference type="PRINTS" id="PR00988">
    <property type="entry name" value="URIDINKINASE"/>
</dbReference>
<evidence type="ECO:0000256" key="3">
    <source>
        <dbReference type="ARBA" id="ARBA00012137"/>
    </source>
</evidence>
<protein>
    <recommendedName>
        <fullName evidence="3">uridine/cytidine kinase</fullName>
        <ecNumber evidence="3">2.7.1.48</ecNumber>
    </recommendedName>
</protein>
<evidence type="ECO:0000256" key="2">
    <source>
        <dbReference type="ARBA" id="ARBA00005408"/>
    </source>
</evidence>
<comment type="pathway">
    <text evidence="1">Pyrimidine metabolism; UMP biosynthesis via salvage pathway; UMP from uridine: step 1/1.</text>
</comment>
<dbReference type="Gene3D" id="3.40.50.300">
    <property type="entry name" value="P-loop containing nucleotide triphosphate hydrolases"/>
    <property type="match status" value="1"/>
</dbReference>
<dbReference type="Proteomes" id="UP000462212">
    <property type="component" value="Unassembled WGS sequence"/>
</dbReference>
<gene>
    <name evidence="10" type="primary">UCKL1</name>
    <name evidence="10" type="ORF">LSUB1_G001299</name>
</gene>
<dbReference type="SUPFAM" id="SSF53271">
    <property type="entry name" value="PRTase-like"/>
    <property type="match status" value="1"/>
</dbReference>
<dbReference type="InterPro" id="IPR027417">
    <property type="entry name" value="P-loop_NTPase"/>
</dbReference>
<reference evidence="10 11" key="1">
    <citation type="submission" date="2018-05" db="EMBL/GenBank/DDBJ databases">
        <title>Genome sequencing and assembly of the regulated plant pathogen Lachnellula willkommii and related sister species for the development of diagnostic species identification markers.</title>
        <authorList>
            <person name="Giroux E."/>
            <person name="Bilodeau G."/>
        </authorList>
    </citation>
    <scope>NUCLEOTIDE SEQUENCE [LARGE SCALE GENOMIC DNA]</scope>
    <source>
        <strain evidence="10 11">CBS 197.66</strain>
    </source>
</reference>